<evidence type="ECO:0000313" key="2">
    <source>
        <dbReference type="EMBL" id="EPB77919.1"/>
    </source>
</evidence>
<organism evidence="2 3">
    <name type="scientific">Ancylostoma ceylanicum</name>
    <dbReference type="NCBI Taxonomy" id="53326"/>
    <lineage>
        <taxon>Eukaryota</taxon>
        <taxon>Metazoa</taxon>
        <taxon>Ecdysozoa</taxon>
        <taxon>Nematoda</taxon>
        <taxon>Chromadorea</taxon>
        <taxon>Rhabditida</taxon>
        <taxon>Rhabditina</taxon>
        <taxon>Rhabditomorpha</taxon>
        <taxon>Strongyloidea</taxon>
        <taxon>Ancylostomatidae</taxon>
        <taxon>Ancylostomatinae</taxon>
        <taxon>Ancylostoma</taxon>
    </lineage>
</organism>
<dbReference type="EMBL" id="KE124825">
    <property type="protein sequence ID" value="EPB77919.1"/>
    <property type="molecule type" value="Genomic_DNA"/>
</dbReference>
<sequence>MWQRMSRSTRQGILAQTTTIALRTNLQSVKQEPGSALLELLARRDAKKCAETSPPRTGYAIYTEDNYSLVRKRDAEDYLAALEKVCSASVEVRKTKDTYFKQAIRTWWQKVKTIRPYGPIIALRGYGRDKPTQKFIKMAWARTEEIGCSVNDCGSNYAVVCHYKPG</sequence>
<reference evidence="2 3" key="1">
    <citation type="submission" date="2013-05" db="EMBL/GenBank/DDBJ databases">
        <title>Draft genome of the parasitic nematode Anyclostoma ceylanicum.</title>
        <authorList>
            <person name="Mitreva M."/>
        </authorList>
    </citation>
    <scope>NUCLEOTIDE SEQUENCE [LARGE SCALE GENOMIC DNA]</scope>
</reference>
<feature type="domain" description="SCP" evidence="1">
    <location>
        <begin position="38"/>
        <end position="163"/>
    </location>
</feature>
<proteinExistence type="predicted"/>
<name>A0A0D6M1I4_9BILA</name>
<dbReference type="CDD" id="cd05380">
    <property type="entry name" value="CAP_euk"/>
    <property type="match status" value="1"/>
</dbReference>
<gene>
    <name evidence="2" type="ORF">ANCCEY_03003</name>
</gene>
<dbReference type="AlphaFoldDB" id="A0A0D6M1I4"/>
<evidence type="ECO:0000313" key="3">
    <source>
        <dbReference type="Proteomes" id="UP000054495"/>
    </source>
</evidence>
<dbReference type="Gene3D" id="3.40.33.10">
    <property type="entry name" value="CAP"/>
    <property type="match status" value="1"/>
</dbReference>
<dbReference type="InterPro" id="IPR014044">
    <property type="entry name" value="CAP_dom"/>
</dbReference>
<dbReference type="SUPFAM" id="SSF55797">
    <property type="entry name" value="PR-1-like"/>
    <property type="match status" value="1"/>
</dbReference>
<dbReference type="Proteomes" id="UP000054495">
    <property type="component" value="Unassembled WGS sequence"/>
</dbReference>
<dbReference type="InterPro" id="IPR035940">
    <property type="entry name" value="CAP_sf"/>
</dbReference>
<accession>A0A0D6M1I4</accession>
<dbReference type="Pfam" id="PF00188">
    <property type="entry name" value="CAP"/>
    <property type="match status" value="1"/>
</dbReference>
<keyword evidence="3" id="KW-1185">Reference proteome</keyword>
<evidence type="ECO:0000259" key="1">
    <source>
        <dbReference type="Pfam" id="PF00188"/>
    </source>
</evidence>
<protein>
    <recommendedName>
        <fullName evidence="1">SCP domain-containing protein</fullName>
    </recommendedName>
</protein>